<name>A0AAN5I7R5_9BILA</name>
<comment type="subcellular location">
    <subcellularLocation>
        <location evidence="1">Cytoplasm</location>
    </subcellularLocation>
</comment>
<dbReference type="SUPFAM" id="SSF50156">
    <property type="entry name" value="PDZ domain-like"/>
    <property type="match status" value="1"/>
</dbReference>
<organism evidence="4 5">
    <name type="scientific">Pristionchus mayeri</name>
    <dbReference type="NCBI Taxonomy" id="1317129"/>
    <lineage>
        <taxon>Eukaryota</taxon>
        <taxon>Metazoa</taxon>
        <taxon>Ecdysozoa</taxon>
        <taxon>Nematoda</taxon>
        <taxon>Chromadorea</taxon>
        <taxon>Rhabditida</taxon>
        <taxon>Rhabditina</taxon>
        <taxon>Diplogasteromorpha</taxon>
        <taxon>Diplogasteroidea</taxon>
        <taxon>Neodiplogasteridae</taxon>
        <taxon>Pristionchus</taxon>
    </lineage>
</organism>
<dbReference type="SMART" id="SM00228">
    <property type="entry name" value="PDZ"/>
    <property type="match status" value="1"/>
</dbReference>
<dbReference type="InterPro" id="IPR001478">
    <property type="entry name" value="PDZ"/>
</dbReference>
<dbReference type="PANTHER" id="PTHR15963">
    <property type="entry name" value="GENERAL RECEPTOR FOR PHOSPHOINOSITIDES 1-ASSOCIATED SCAFFOLD PROTEIN-RELATED"/>
    <property type="match status" value="1"/>
</dbReference>
<evidence type="ECO:0000256" key="1">
    <source>
        <dbReference type="ARBA" id="ARBA00004496"/>
    </source>
</evidence>
<evidence type="ECO:0000313" key="4">
    <source>
        <dbReference type="EMBL" id="GMR53446.1"/>
    </source>
</evidence>
<dbReference type="InterPro" id="IPR052122">
    <property type="entry name" value="Intracell_Traff_Signaling_Reg"/>
</dbReference>
<keyword evidence="2" id="KW-0963">Cytoplasm</keyword>
<dbReference type="AlphaFoldDB" id="A0AAN5I7R5"/>
<dbReference type="Gene3D" id="2.30.42.10">
    <property type="match status" value="1"/>
</dbReference>
<dbReference type="InterPro" id="IPR041489">
    <property type="entry name" value="PDZ_6"/>
</dbReference>
<dbReference type="PANTHER" id="PTHR15963:SF5">
    <property type="entry name" value="SHORT SPINDLE 6, ISOFORM A"/>
    <property type="match status" value="1"/>
</dbReference>
<sequence length="211" mass="23456">MSEQSGTIGCTLSMQEAHQFDVDRSLLPKEDNGRRTVIITRSNQNVPFGMVLQSDVIQTSEDGLKRYTYLDCVEWGGLAHKSGIRSGDILVAVNGVNVLSMSHSSLRSLLASTLEARIVVLAREHSRLIDLHSRRFLLRARLQQAEHLLLQITGEEEALLAKYRNRLRNSSVSLSSSPSPSRVSRGILLTKIDRIDSVVSPSSMHPQVTRL</sequence>
<evidence type="ECO:0000259" key="3">
    <source>
        <dbReference type="PROSITE" id="PS50106"/>
    </source>
</evidence>
<evidence type="ECO:0000313" key="5">
    <source>
        <dbReference type="Proteomes" id="UP001328107"/>
    </source>
</evidence>
<dbReference type="GO" id="GO:0005737">
    <property type="term" value="C:cytoplasm"/>
    <property type="evidence" value="ECO:0007669"/>
    <property type="project" value="UniProtKB-SubCell"/>
</dbReference>
<protein>
    <recommendedName>
        <fullName evidence="3">PDZ domain-containing protein</fullName>
    </recommendedName>
</protein>
<dbReference type="Pfam" id="PF17820">
    <property type="entry name" value="PDZ_6"/>
    <property type="match status" value="1"/>
</dbReference>
<comment type="caution">
    <text evidence="4">The sequence shown here is derived from an EMBL/GenBank/DDBJ whole genome shotgun (WGS) entry which is preliminary data.</text>
</comment>
<dbReference type="InterPro" id="IPR036034">
    <property type="entry name" value="PDZ_sf"/>
</dbReference>
<reference evidence="5" key="1">
    <citation type="submission" date="2022-10" db="EMBL/GenBank/DDBJ databases">
        <title>Genome assembly of Pristionchus species.</title>
        <authorList>
            <person name="Yoshida K."/>
            <person name="Sommer R.J."/>
        </authorList>
    </citation>
    <scope>NUCLEOTIDE SEQUENCE [LARGE SCALE GENOMIC DNA]</scope>
    <source>
        <strain evidence="5">RS5460</strain>
    </source>
</reference>
<dbReference type="Proteomes" id="UP001328107">
    <property type="component" value="Unassembled WGS sequence"/>
</dbReference>
<gene>
    <name evidence="4" type="ORF">PMAYCL1PPCAC_23641</name>
</gene>
<evidence type="ECO:0000256" key="2">
    <source>
        <dbReference type="ARBA" id="ARBA00022490"/>
    </source>
</evidence>
<dbReference type="EMBL" id="BTRK01000005">
    <property type="protein sequence ID" value="GMR53446.1"/>
    <property type="molecule type" value="Genomic_DNA"/>
</dbReference>
<feature type="domain" description="PDZ" evidence="3">
    <location>
        <begin position="36"/>
        <end position="125"/>
    </location>
</feature>
<keyword evidence="5" id="KW-1185">Reference proteome</keyword>
<dbReference type="PROSITE" id="PS50106">
    <property type="entry name" value="PDZ"/>
    <property type="match status" value="1"/>
</dbReference>
<proteinExistence type="predicted"/>
<accession>A0AAN5I7R5</accession>